<comment type="caution">
    <text evidence="13">The sequence shown here is derived from an EMBL/GenBank/DDBJ whole genome shotgun (WGS) entry which is preliminary data.</text>
</comment>
<dbReference type="InterPro" id="IPR006073">
    <property type="entry name" value="GTP-bd"/>
</dbReference>
<feature type="binding site" evidence="10">
    <location>
        <position position="253"/>
    </location>
    <ligand>
        <name>K(+)</name>
        <dbReference type="ChEBI" id="CHEBI:29103"/>
    </ligand>
</feature>
<feature type="binding site" evidence="10">
    <location>
        <begin position="248"/>
        <end position="254"/>
    </location>
    <ligand>
        <name>GTP</name>
        <dbReference type="ChEBI" id="CHEBI:37565"/>
    </ligand>
</feature>
<comment type="similarity">
    <text evidence="1 10 11">Belongs to the TRAFAC class TrmE-Era-EngA-EngB-Septin-like GTPase superfamily. TrmE GTPase family.</text>
</comment>
<feature type="binding site" evidence="10">
    <location>
        <begin position="273"/>
        <end position="276"/>
    </location>
    <ligand>
        <name>GTP</name>
        <dbReference type="ChEBI" id="CHEBI:37565"/>
    </ligand>
</feature>
<dbReference type="EC" id="3.6.-.-" evidence="10"/>
<feature type="binding site" evidence="10">
    <location>
        <position position="250"/>
    </location>
    <ligand>
        <name>K(+)</name>
        <dbReference type="ChEBI" id="CHEBI:29103"/>
    </ligand>
</feature>
<feature type="binding site" evidence="10">
    <location>
        <position position="248"/>
    </location>
    <ligand>
        <name>K(+)</name>
        <dbReference type="ChEBI" id="CHEBI:29103"/>
    </ligand>
</feature>
<dbReference type="GO" id="GO:0005829">
    <property type="term" value="C:cytosol"/>
    <property type="evidence" value="ECO:0007669"/>
    <property type="project" value="TreeGrafter"/>
</dbReference>
<dbReference type="GO" id="GO:0005525">
    <property type="term" value="F:GTP binding"/>
    <property type="evidence" value="ECO:0007669"/>
    <property type="project" value="UniProtKB-UniRule"/>
</dbReference>
<dbReference type="CDD" id="cd04164">
    <property type="entry name" value="trmE"/>
    <property type="match status" value="1"/>
</dbReference>
<evidence type="ECO:0000256" key="9">
    <source>
        <dbReference type="ARBA" id="ARBA00023134"/>
    </source>
</evidence>
<gene>
    <name evidence="10 13" type="primary">mnmE</name>
    <name evidence="10" type="synonym">trmE</name>
    <name evidence="13" type="ORF">FEZ08_00710</name>
</gene>
<dbReference type="Pfam" id="PF10396">
    <property type="entry name" value="TrmE_N"/>
    <property type="match status" value="1"/>
</dbReference>
<dbReference type="Gene3D" id="1.20.120.430">
    <property type="entry name" value="tRNA modification GTPase MnmE domain 2"/>
    <property type="match status" value="1"/>
</dbReference>
<dbReference type="InterPro" id="IPR004520">
    <property type="entry name" value="GTPase_MnmE"/>
</dbReference>
<name>A0A5R8QGR8_9FIRM</name>
<evidence type="ECO:0000313" key="14">
    <source>
        <dbReference type="Proteomes" id="UP000306912"/>
    </source>
</evidence>
<dbReference type="NCBIfam" id="TIGR00231">
    <property type="entry name" value="small_GTP"/>
    <property type="match status" value="1"/>
</dbReference>
<dbReference type="FunFam" id="3.30.1360.120:FF:000003">
    <property type="entry name" value="tRNA modification GTPase MnmE"/>
    <property type="match status" value="1"/>
</dbReference>
<evidence type="ECO:0000259" key="12">
    <source>
        <dbReference type="PROSITE" id="PS51709"/>
    </source>
</evidence>
<dbReference type="InterPro" id="IPR018948">
    <property type="entry name" value="GTP-bd_TrmE_N"/>
</dbReference>
<keyword evidence="5 10" id="KW-0547">Nucleotide-binding</keyword>
<evidence type="ECO:0000313" key="13">
    <source>
        <dbReference type="EMBL" id="TLG77172.1"/>
    </source>
</evidence>
<dbReference type="RefSeq" id="WP_138189781.1">
    <property type="nucleotide sequence ID" value="NZ_VBWP01000001.1"/>
</dbReference>
<evidence type="ECO:0000256" key="3">
    <source>
        <dbReference type="ARBA" id="ARBA00022694"/>
    </source>
</evidence>
<dbReference type="Proteomes" id="UP000306912">
    <property type="component" value="Unassembled WGS sequence"/>
</dbReference>
<keyword evidence="2 10" id="KW-0963">Cytoplasm</keyword>
<evidence type="ECO:0000256" key="10">
    <source>
        <dbReference type="HAMAP-Rule" id="MF_00379"/>
    </source>
</evidence>
<sequence length="453" mass="50707">MFEDTIAGISTAFGESAISIIRISGSKSIEIINSIFTKNLTEQSSHTIHYGKIVDPDENSIVDEVLVSLFKAPKTYTREDIIEINCHGGIYATEKILEIVLNQGARIAEPGEFTKRSFLNGRIDLVQAESIMDIIHSKTEESLVLANKGLDGKLSLLIKTLREKILDIIAHIEVNIDYPEYDDVIEMTNTDLFPKMEEIINEMDIILEASKTGKVIREGIKTAIIGRPNVGKSSLLNNLLQEDKAIVTHIEGTTRDIVEGEIKIGGIVLHLIDTAGIRKTDNVIEEIGIEKSKKMIDEAELILFVLNGNEELTEEDIDLYNKVKNKNHIVLVNKSDLEQKINYVTIESNNILKISALNDVGFKELNNKIKKLFQLNKIGNKDLTYLSNSRHIHLLKESKKSLKSAINNVKLGMPIDIAEVDIKNAWDYLGEILGDSVKDELLDELFSKFCLGK</sequence>
<dbReference type="Pfam" id="PF12631">
    <property type="entry name" value="MnmE_helical"/>
    <property type="match status" value="1"/>
</dbReference>
<dbReference type="GO" id="GO:0003924">
    <property type="term" value="F:GTPase activity"/>
    <property type="evidence" value="ECO:0007669"/>
    <property type="project" value="UniProtKB-UniRule"/>
</dbReference>
<dbReference type="SUPFAM" id="SSF52540">
    <property type="entry name" value="P-loop containing nucleoside triphosphate hydrolases"/>
    <property type="match status" value="1"/>
</dbReference>
<dbReference type="InterPro" id="IPR027368">
    <property type="entry name" value="MnmE_dom2"/>
</dbReference>
<dbReference type="GO" id="GO:0002098">
    <property type="term" value="P:tRNA wobble uridine modification"/>
    <property type="evidence" value="ECO:0007669"/>
    <property type="project" value="TreeGrafter"/>
</dbReference>
<dbReference type="OrthoDB" id="9805918at2"/>
<evidence type="ECO:0000256" key="4">
    <source>
        <dbReference type="ARBA" id="ARBA00022723"/>
    </source>
</evidence>
<feature type="domain" description="TrmE-type G" evidence="12">
    <location>
        <begin position="219"/>
        <end position="374"/>
    </location>
</feature>
<evidence type="ECO:0000256" key="7">
    <source>
        <dbReference type="ARBA" id="ARBA00022842"/>
    </source>
</evidence>
<comment type="function">
    <text evidence="10">Exhibits a very high intrinsic GTPase hydrolysis rate. Involved in the addition of a carboxymethylaminomethyl (cmnm) group at the wobble position (U34) of certain tRNAs, forming tRNA-cmnm(5)s(2)U34.</text>
</comment>
<comment type="subunit">
    <text evidence="10">Homodimer. Heterotetramer of two MnmE and two MnmG subunits.</text>
</comment>
<evidence type="ECO:0000256" key="11">
    <source>
        <dbReference type="RuleBase" id="RU003313"/>
    </source>
</evidence>
<feature type="binding site" evidence="10">
    <location>
        <position position="83"/>
    </location>
    <ligand>
        <name>(6S)-5-formyl-5,6,7,8-tetrahydrofolate</name>
        <dbReference type="ChEBI" id="CHEBI:57457"/>
    </ligand>
</feature>
<dbReference type="InterPro" id="IPR027266">
    <property type="entry name" value="TrmE/GcvT-like"/>
</dbReference>
<dbReference type="NCBIfam" id="NF003661">
    <property type="entry name" value="PRK05291.1-3"/>
    <property type="match status" value="1"/>
</dbReference>
<evidence type="ECO:0000256" key="5">
    <source>
        <dbReference type="ARBA" id="ARBA00022741"/>
    </source>
</evidence>
<dbReference type="SUPFAM" id="SSF116878">
    <property type="entry name" value="TrmE connector domain"/>
    <property type="match status" value="1"/>
</dbReference>
<dbReference type="PANTHER" id="PTHR42714:SF2">
    <property type="entry name" value="TRNA MODIFICATION GTPASE GTPBP3, MITOCHONDRIAL"/>
    <property type="match status" value="1"/>
</dbReference>
<dbReference type="GO" id="GO:0046872">
    <property type="term" value="F:metal ion binding"/>
    <property type="evidence" value="ECO:0007669"/>
    <property type="project" value="UniProtKB-KW"/>
</dbReference>
<feature type="binding site" evidence="10">
    <location>
        <position position="254"/>
    </location>
    <ligand>
        <name>Mg(2+)</name>
        <dbReference type="ChEBI" id="CHEBI:18420"/>
    </ligand>
</feature>
<dbReference type="AlphaFoldDB" id="A0A5R8QGR8"/>
<dbReference type="InterPro" id="IPR031168">
    <property type="entry name" value="G_TrmE"/>
</dbReference>
<feature type="binding site" evidence="10">
    <location>
        <position position="229"/>
    </location>
    <ligand>
        <name>K(+)</name>
        <dbReference type="ChEBI" id="CHEBI:29103"/>
    </ligand>
</feature>
<dbReference type="GO" id="GO:0030488">
    <property type="term" value="P:tRNA methylation"/>
    <property type="evidence" value="ECO:0007669"/>
    <property type="project" value="TreeGrafter"/>
</dbReference>
<keyword evidence="3 10" id="KW-0819">tRNA processing</keyword>
<dbReference type="Pfam" id="PF01926">
    <property type="entry name" value="MMR_HSR1"/>
    <property type="match status" value="1"/>
</dbReference>
<dbReference type="InterPro" id="IPR005225">
    <property type="entry name" value="Small_GTP-bd"/>
</dbReference>
<feature type="binding site" evidence="10">
    <location>
        <position position="453"/>
    </location>
    <ligand>
        <name>(6S)-5-formyl-5,6,7,8-tetrahydrofolate</name>
        <dbReference type="ChEBI" id="CHEBI:57457"/>
    </ligand>
</feature>
<comment type="subcellular location">
    <subcellularLocation>
        <location evidence="10">Cytoplasm</location>
    </subcellularLocation>
</comment>
<dbReference type="EMBL" id="VBWP01000001">
    <property type="protein sequence ID" value="TLG77172.1"/>
    <property type="molecule type" value="Genomic_DNA"/>
</dbReference>
<feature type="binding site" evidence="10">
    <location>
        <position position="233"/>
    </location>
    <ligand>
        <name>Mg(2+)</name>
        <dbReference type="ChEBI" id="CHEBI:18420"/>
    </ligand>
</feature>
<dbReference type="FunFam" id="3.40.50.300:FF:000494">
    <property type="entry name" value="tRNA modification GTPase MnmE"/>
    <property type="match status" value="1"/>
</dbReference>
<reference evidence="13 14" key="1">
    <citation type="submission" date="2019-05" db="EMBL/GenBank/DDBJ databases">
        <title>Culicoidintestinum kansasii gen. nov., sp. nov. from the gastrointestinal tract of the biting midge, Culicoides sonorensis.</title>
        <authorList>
            <person name="Neupane S."/>
            <person name="Ghosh A."/>
            <person name="Gunther S."/>
            <person name="Martin K."/>
            <person name="Zurek L."/>
        </authorList>
    </citation>
    <scope>NUCLEOTIDE SEQUENCE [LARGE SCALE GENOMIC DNA]</scope>
    <source>
        <strain evidence="13 14">CS-1</strain>
    </source>
</reference>
<feature type="binding site" evidence="10">
    <location>
        <begin position="229"/>
        <end position="234"/>
    </location>
    <ligand>
        <name>GTP</name>
        <dbReference type="ChEBI" id="CHEBI:37565"/>
    </ligand>
</feature>
<proteinExistence type="inferred from homology"/>
<organism evidence="13 14">
    <name type="scientific">Culicoidibacter larvae</name>
    <dbReference type="NCBI Taxonomy" id="2579976"/>
    <lineage>
        <taxon>Bacteria</taxon>
        <taxon>Bacillati</taxon>
        <taxon>Bacillota</taxon>
        <taxon>Culicoidibacteria</taxon>
        <taxon>Culicoidibacterales</taxon>
        <taxon>Culicoidibacteraceae</taxon>
        <taxon>Culicoidibacter</taxon>
    </lineage>
</organism>
<dbReference type="HAMAP" id="MF_00379">
    <property type="entry name" value="GTPase_MnmE"/>
    <property type="match status" value="1"/>
</dbReference>
<keyword evidence="8 10" id="KW-0630">Potassium</keyword>
<comment type="caution">
    <text evidence="10">Lacks conserved residue(s) required for the propagation of feature annotation.</text>
</comment>
<dbReference type="PROSITE" id="PS51709">
    <property type="entry name" value="G_TRME"/>
    <property type="match status" value="1"/>
</dbReference>
<evidence type="ECO:0000256" key="6">
    <source>
        <dbReference type="ARBA" id="ARBA00022801"/>
    </source>
</evidence>
<comment type="cofactor">
    <cofactor evidence="10">
        <name>K(+)</name>
        <dbReference type="ChEBI" id="CHEBI:29103"/>
    </cofactor>
    <text evidence="10">Binds 1 potassium ion per subunit.</text>
</comment>
<keyword evidence="14" id="KW-1185">Reference proteome</keyword>
<evidence type="ECO:0000256" key="2">
    <source>
        <dbReference type="ARBA" id="ARBA00022490"/>
    </source>
</evidence>
<keyword evidence="6 10" id="KW-0378">Hydrolase</keyword>
<dbReference type="GO" id="GO:0042802">
    <property type="term" value="F:identical protein binding"/>
    <property type="evidence" value="ECO:0007669"/>
    <property type="project" value="UniProtKB-ARBA"/>
</dbReference>
<accession>A0A5R8QGR8</accession>
<evidence type="ECO:0000256" key="1">
    <source>
        <dbReference type="ARBA" id="ARBA00011043"/>
    </source>
</evidence>
<dbReference type="InterPro" id="IPR027417">
    <property type="entry name" value="P-loop_NTPase"/>
</dbReference>
<evidence type="ECO:0000256" key="8">
    <source>
        <dbReference type="ARBA" id="ARBA00022958"/>
    </source>
</evidence>
<keyword evidence="7 10" id="KW-0460">Magnesium</keyword>
<protein>
    <recommendedName>
        <fullName evidence="10">tRNA modification GTPase MnmE</fullName>
        <ecNumber evidence="10">3.6.-.-</ecNumber>
    </recommendedName>
</protein>
<dbReference type="Gene3D" id="3.40.50.300">
    <property type="entry name" value="P-loop containing nucleotide triphosphate hydrolases"/>
    <property type="match status" value="1"/>
</dbReference>
<keyword evidence="9 10" id="KW-0342">GTP-binding</keyword>
<dbReference type="InterPro" id="IPR025867">
    <property type="entry name" value="MnmE_helical"/>
</dbReference>
<dbReference type="PANTHER" id="PTHR42714">
    <property type="entry name" value="TRNA MODIFICATION GTPASE GTPBP3"/>
    <property type="match status" value="1"/>
</dbReference>
<dbReference type="InParanoid" id="A0A5R8QGR8"/>
<dbReference type="NCBIfam" id="TIGR00450">
    <property type="entry name" value="mnmE_trmE_thdF"/>
    <property type="match status" value="1"/>
</dbReference>
<feature type="binding site" evidence="10">
    <location>
        <position position="22"/>
    </location>
    <ligand>
        <name>(6S)-5-formyl-5,6,7,8-tetrahydrofolate</name>
        <dbReference type="ChEBI" id="CHEBI:57457"/>
    </ligand>
</feature>
<keyword evidence="4 10" id="KW-0479">Metal-binding</keyword>
<feature type="binding site" evidence="10">
    <location>
        <position position="122"/>
    </location>
    <ligand>
        <name>(6S)-5-formyl-5,6,7,8-tetrahydrofolate</name>
        <dbReference type="ChEBI" id="CHEBI:57457"/>
    </ligand>
</feature>
<dbReference type="FunCoup" id="A0A5R8QGR8">
    <property type="interactions" value="362"/>
</dbReference>
<dbReference type="CDD" id="cd14858">
    <property type="entry name" value="TrmE_N"/>
    <property type="match status" value="1"/>
</dbReference>
<dbReference type="Gene3D" id="3.30.1360.120">
    <property type="entry name" value="Probable tRNA modification gtpase trme, domain 1"/>
    <property type="match status" value="1"/>
</dbReference>